<keyword evidence="2" id="KW-0677">Repeat</keyword>
<dbReference type="Pfam" id="PF01535">
    <property type="entry name" value="PPR"/>
    <property type="match status" value="2"/>
</dbReference>
<feature type="repeat" description="PPR" evidence="4">
    <location>
        <begin position="241"/>
        <end position="275"/>
    </location>
</feature>
<dbReference type="InterPro" id="IPR050872">
    <property type="entry name" value="PPR_P_subfamily"/>
</dbReference>
<dbReference type="InterPro" id="IPR002885">
    <property type="entry name" value="PPR_rpt"/>
</dbReference>
<comment type="similarity">
    <text evidence="1">Belongs to the PPR family. P subfamily.</text>
</comment>
<dbReference type="EMBL" id="MT015282">
    <property type="protein sequence ID" value="QIP66875.1"/>
    <property type="molecule type" value="Genomic_DNA"/>
</dbReference>
<dbReference type="AlphaFoldDB" id="A0A7S5V9N4"/>
<dbReference type="PROSITE" id="PS51375">
    <property type="entry name" value="PPR"/>
    <property type="match status" value="4"/>
</dbReference>
<name>A0A7S5V9N4_TRITI</name>
<evidence type="ECO:0000256" key="1">
    <source>
        <dbReference type="ARBA" id="ARBA00007626"/>
    </source>
</evidence>
<proteinExistence type="inferred from homology"/>
<feature type="repeat" description="PPR" evidence="4">
    <location>
        <begin position="100"/>
        <end position="134"/>
    </location>
</feature>
<dbReference type="PANTHER" id="PTHR46128">
    <property type="entry name" value="MITOCHONDRIAL GROUP I INTRON SPLICING FACTOR CCM1"/>
    <property type="match status" value="1"/>
</dbReference>
<feature type="repeat" description="PPR" evidence="4">
    <location>
        <begin position="206"/>
        <end position="240"/>
    </location>
</feature>
<evidence type="ECO:0000256" key="3">
    <source>
        <dbReference type="ARBA" id="ARBA00022946"/>
    </source>
</evidence>
<protein>
    <submittedName>
        <fullName evidence="5">Restorer of fertility-like protein</fullName>
    </submittedName>
</protein>
<accession>A0A7S5V9N4</accession>
<dbReference type="InterPro" id="IPR011990">
    <property type="entry name" value="TPR-like_helical_dom_sf"/>
</dbReference>
<keyword evidence="3" id="KW-0809">Transit peptide</keyword>
<evidence type="ECO:0000313" key="5">
    <source>
        <dbReference type="EMBL" id="QIP66875.1"/>
    </source>
</evidence>
<dbReference type="NCBIfam" id="TIGR00756">
    <property type="entry name" value="PPR"/>
    <property type="match status" value="4"/>
</dbReference>
<evidence type="ECO:0000256" key="4">
    <source>
        <dbReference type="PROSITE-ProRule" id="PRU00708"/>
    </source>
</evidence>
<sequence length="292" mass="32064">MSRLHPRYFSSSVSSLADELLSEFQHHLGSGTLSPQLAHQLFDGLLRQPVPVSARALNGLFAALARTPPSTTCADGPARAIDLFNRMARAGRRRRVIAPTSHTYSILIECCCLARRPDLGPSFFAHLLKTGVTADVVIFSGLFKCLCDMKRTEEALDVLLHRVPHDLPNVISYSVIVKSLCDNGRSQLALDLLHIMAKKGADHSPNVVSYNMVIDGFFKEGETSKACDLLQEMIQQGVVPDVVMYSSIIDALCKARAMDKAEVVLRQMVHDGDVTAARSFDESGDNYRFGGF</sequence>
<dbReference type="PANTHER" id="PTHR46128:SF285">
    <property type="entry name" value="PENTATRICOPEPTIDE REPEAT-CONTAINING PROTEIN"/>
    <property type="match status" value="1"/>
</dbReference>
<dbReference type="Gene3D" id="1.25.40.10">
    <property type="entry name" value="Tetratricopeptide repeat domain"/>
    <property type="match status" value="2"/>
</dbReference>
<feature type="repeat" description="PPR" evidence="4">
    <location>
        <begin position="169"/>
        <end position="203"/>
    </location>
</feature>
<dbReference type="Pfam" id="PF13041">
    <property type="entry name" value="PPR_2"/>
    <property type="match status" value="1"/>
</dbReference>
<evidence type="ECO:0000256" key="2">
    <source>
        <dbReference type="ARBA" id="ARBA00022737"/>
    </source>
</evidence>
<organism evidence="5">
    <name type="scientific">Triticum timopheevii</name>
    <name type="common">Timopheev's wheat</name>
    <name type="synonym">Triticum dicoccon var. timopheevii</name>
    <dbReference type="NCBI Taxonomy" id="4570"/>
    <lineage>
        <taxon>Eukaryota</taxon>
        <taxon>Viridiplantae</taxon>
        <taxon>Streptophyta</taxon>
        <taxon>Embryophyta</taxon>
        <taxon>Tracheophyta</taxon>
        <taxon>Spermatophyta</taxon>
        <taxon>Magnoliopsida</taxon>
        <taxon>Liliopsida</taxon>
        <taxon>Poales</taxon>
        <taxon>Poaceae</taxon>
        <taxon>BOP clade</taxon>
        <taxon>Pooideae</taxon>
        <taxon>Triticodae</taxon>
        <taxon>Triticeae</taxon>
        <taxon>Triticinae</taxon>
        <taxon>Triticum</taxon>
    </lineage>
</organism>
<reference evidence="5" key="1">
    <citation type="journal article" date="2021" name="Nat. Commun.">
        <title>The genetic basis of cytoplasmic male sterility and fertility restoration in wheat.</title>
        <authorList>
            <person name="Melonek J."/>
            <person name="Duarte J."/>
            <person name="Martin J."/>
            <person name="Beuf L."/>
            <person name="Murigneux A."/>
            <person name="Varenne P."/>
            <person name="Comadran J."/>
            <person name="Specel S."/>
            <person name="Levadoux S."/>
            <person name="Bernath-Levin K."/>
            <person name="Torney F."/>
            <person name="Pichon J.-P."/>
            <person name="Perez P."/>
            <person name="Small I."/>
        </authorList>
    </citation>
    <scope>NUCLEOTIDE SEQUENCE</scope>
    <source>
        <strain evidence="5">Ttimopheevii.300k_Assembly_104</strain>
    </source>
</reference>